<feature type="region of interest" description="Disordered" evidence="2">
    <location>
        <begin position="357"/>
        <end position="468"/>
    </location>
</feature>
<dbReference type="Proteomes" id="UP001642540">
    <property type="component" value="Unassembled WGS sequence"/>
</dbReference>
<dbReference type="PANTHER" id="PTHR24253">
    <property type="entry name" value="TRANSMEMBRANE PROTEASE SERINE"/>
    <property type="match status" value="1"/>
</dbReference>
<dbReference type="SUPFAM" id="SSF50494">
    <property type="entry name" value="Trypsin-like serine proteases"/>
    <property type="match status" value="1"/>
</dbReference>
<feature type="compositionally biased region" description="Polar residues" evidence="2">
    <location>
        <begin position="679"/>
        <end position="694"/>
    </location>
</feature>
<evidence type="ECO:0000259" key="3">
    <source>
        <dbReference type="PROSITE" id="PS50240"/>
    </source>
</evidence>
<dbReference type="Pfam" id="PF00089">
    <property type="entry name" value="Trypsin"/>
    <property type="match status" value="1"/>
</dbReference>
<keyword evidence="1" id="KW-1015">Disulfide bond</keyword>
<reference evidence="4 5" key="1">
    <citation type="submission" date="2024-08" db="EMBL/GenBank/DDBJ databases">
        <authorList>
            <person name="Cucini C."/>
            <person name="Frati F."/>
        </authorList>
    </citation>
    <scope>NUCLEOTIDE SEQUENCE [LARGE SCALE GENOMIC DNA]</scope>
</reference>
<feature type="compositionally biased region" description="Low complexity" evidence="2">
    <location>
        <begin position="273"/>
        <end position="282"/>
    </location>
</feature>
<dbReference type="PROSITE" id="PS00134">
    <property type="entry name" value="TRYPSIN_HIS"/>
    <property type="match status" value="1"/>
</dbReference>
<dbReference type="InterPro" id="IPR001254">
    <property type="entry name" value="Trypsin_dom"/>
</dbReference>
<keyword evidence="5" id="KW-1185">Reference proteome</keyword>
<feature type="domain" description="Peptidase S1" evidence="3">
    <location>
        <begin position="754"/>
        <end position="844"/>
    </location>
</feature>
<dbReference type="InterPro" id="IPR018114">
    <property type="entry name" value="TRYPSIN_HIS"/>
</dbReference>
<feature type="compositionally biased region" description="Polar residues" evidence="2">
    <location>
        <begin position="486"/>
        <end position="512"/>
    </location>
</feature>
<accession>A0ABP1Q4L2</accession>
<evidence type="ECO:0000256" key="1">
    <source>
        <dbReference type="ARBA" id="ARBA00023157"/>
    </source>
</evidence>
<feature type="compositionally biased region" description="Acidic residues" evidence="2">
    <location>
        <begin position="389"/>
        <end position="401"/>
    </location>
</feature>
<dbReference type="InterPro" id="IPR009003">
    <property type="entry name" value="Peptidase_S1_PA"/>
</dbReference>
<dbReference type="PANTHER" id="PTHR24253:SF145">
    <property type="entry name" value="SERINE PROTEASE FILZIG"/>
    <property type="match status" value="1"/>
</dbReference>
<dbReference type="PROSITE" id="PS50240">
    <property type="entry name" value="TRYPSIN_DOM"/>
    <property type="match status" value="1"/>
</dbReference>
<feature type="region of interest" description="Disordered" evidence="2">
    <location>
        <begin position="486"/>
        <end position="596"/>
    </location>
</feature>
<proteinExistence type="predicted"/>
<feature type="compositionally biased region" description="Basic and acidic residues" evidence="2">
    <location>
        <begin position="152"/>
        <end position="162"/>
    </location>
</feature>
<feature type="compositionally biased region" description="Low complexity" evidence="2">
    <location>
        <begin position="513"/>
        <end position="574"/>
    </location>
</feature>
<feature type="region of interest" description="Disordered" evidence="2">
    <location>
        <begin position="628"/>
        <end position="722"/>
    </location>
</feature>
<feature type="compositionally biased region" description="Polar residues" evidence="2">
    <location>
        <begin position="283"/>
        <end position="300"/>
    </location>
</feature>
<evidence type="ECO:0000313" key="5">
    <source>
        <dbReference type="Proteomes" id="UP001642540"/>
    </source>
</evidence>
<feature type="region of interest" description="Disordered" evidence="2">
    <location>
        <begin position="147"/>
        <end position="174"/>
    </location>
</feature>
<gene>
    <name evidence="4" type="ORF">ODALV1_LOCUS7089</name>
</gene>
<organism evidence="4 5">
    <name type="scientific">Orchesella dallaii</name>
    <dbReference type="NCBI Taxonomy" id="48710"/>
    <lineage>
        <taxon>Eukaryota</taxon>
        <taxon>Metazoa</taxon>
        <taxon>Ecdysozoa</taxon>
        <taxon>Arthropoda</taxon>
        <taxon>Hexapoda</taxon>
        <taxon>Collembola</taxon>
        <taxon>Entomobryomorpha</taxon>
        <taxon>Entomobryoidea</taxon>
        <taxon>Orchesellidae</taxon>
        <taxon>Orchesellinae</taxon>
        <taxon>Orchesella</taxon>
    </lineage>
</organism>
<dbReference type="Gene3D" id="2.40.10.10">
    <property type="entry name" value="Trypsin-like serine proteases"/>
    <property type="match status" value="1"/>
</dbReference>
<feature type="compositionally biased region" description="Polar residues" evidence="2">
    <location>
        <begin position="450"/>
        <end position="468"/>
    </location>
</feature>
<feature type="region of interest" description="Disordered" evidence="2">
    <location>
        <begin position="58"/>
        <end position="116"/>
    </location>
</feature>
<feature type="region of interest" description="Disordered" evidence="2">
    <location>
        <begin position="273"/>
        <end position="300"/>
    </location>
</feature>
<feature type="compositionally biased region" description="Low complexity" evidence="2">
    <location>
        <begin position="58"/>
        <end position="85"/>
    </location>
</feature>
<feature type="compositionally biased region" description="Basic residues" evidence="2">
    <location>
        <begin position="712"/>
        <end position="722"/>
    </location>
</feature>
<name>A0ABP1Q4L2_9HEXA</name>
<dbReference type="InterPro" id="IPR043504">
    <property type="entry name" value="Peptidase_S1_PA_chymotrypsin"/>
</dbReference>
<comment type="caution">
    <text evidence="4">The sequence shown here is derived from an EMBL/GenBank/DDBJ whole genome shotgun (WGS) entry which is preliminary data.</text>
</comment>
<protein>
    <recommendedName>
        <fullName evidence="3">Peptidase S1 domain-containing protein</fullName>
    </recommendedName>
</protein>
<evidence type="ECO:0000313" key="4">
    <source>
        <dbReference type="EMBL" id="CAL8088541.1"/>
    </source>
</evidence>
<feature type="compositionally biased region" description="Polar residues" evidence="2">
    <location>
        <begin position="701"/>
        <end position="710"/>
    </location>
</feature>
<evidence type="ECO:0000256" key="2">
    <source>
        <dbReference type="SAM" id="MobiDB-lite"/>
    </source>
</evidence>
<sequence length="844" mass="91143">MLKITPKECHSPEFPNVTGVCMISLECQQRSGTVIGACRDRHLFGACCHDPIAAQLKSSSAPTSTEATTTTTTTTTQNPSSASSADNEISDVPFSPTTSKHIEPDNSEGGGDSTAIPSLIDTFSELSPTFLSLLDLDAHTTGSYDSIPPLIKSDDHGAKEDTSASASEDDDDAATENLTVGTVTEFPKANSFKSQELNSGVIIGQGQDENEDETQFKDNMVKYIDELVTMRTAKDASTMSPKLAMSINEIPFSTFTIVTKSAETSTPLQWAWSSSTTESPSSFYDNGNSETSSPKTVMANTNSNSSEEILAVSVTQSIGTLNPETPENNEVTTDGVSSSTESVSPTKFTFSKLKYTPRPFKPRPTTEKVVWTRPTTTPTPFWKSVSAVSEEEEEEEDEEMGQENHNRQMPSSSSSSVGSLEMASTTTLTTSTEASSVADMDEGQDDGQAWETSTTDYQPSSSYYPDWPTPSTILSYLRGSSISTENSIFESSPQRDYNEMTTNEINTLPTEGSSSSYSWPYSSSSDAYSSSVNPYSSSVDPYSYSVDQYSPSSDTYSPSSDPYAAGSGPYSSSSMKSLMDETTLRNPTSASASWDSSIDSFVDQVVDGIVQDLNKSNKIDEMIFNQEEKRKVGEGRHSLSTVPTAPSPTAPSTTAKSSREKISKHKKASQKQKSTSTSGVATVKSSPSSLPTSTEKMKVKVSSNKKTSPPKTRNRNKVKPVKKVTTIKTANSTRKRLDFKKDCGVRPLIKKGRIVGGTPSKFGSWPWHALVKETVWWGIFSKIKCGGVLIGAQHVLTAAHCQPQQTGTLSVVLGITDSDDAADTRAVTKIVRRVIPHPQFNART</sequence>
<feature type="compositionally biased region" description="Low complexity" evidence="2">
    <location>
        <begin position="411"/>
        <end position="436"/>
    </location>
</feature>
<dbReference type="EMBL" id="CAXLJM020000022">
    <property type="protein sequence ID" value="CAL8088541.1"/>
    <property type="molecule type" value="Genomic_DNA"/>
</dbReference>
<feature type="compositionally biased region" description="Basic and acidic residues" evidence="2">
    <location>
        <begin position="628"/>
        <end position="637"/>
    </location>
</feature>
<feature type="region of interest" description="Disordered" evidence="2">
    <location>
        <begin position="319"/>
        <end position="343"/>
    </location>
</feature>